<accession>A0AAW0P3G7</accession>
<dbReference type="AlphaFoldDB" id="A0AAW0P3G7"/>
<dbReference type="InterPro" id="IPR008906">
    <property type="entry name" value="HATC_C_dom"/>
</dbReference>
<evidence type="ECO:0000313" key="3">
    <source>
        <dbReference type="EMBL" id="KAK7913165.1"/>
    </source>
</evidence>
<dbReference type="Pfam" id="PF05699">
    <property type="entry name" value="Dimer_Tnp_hAT"/>
    <property type="match status" value="1"/>
</dbReference>
<dbReference type="GO" id="GO:0046983">
    <property type="term" value="F:protein dimerization activity"/>
    <property type="evidence" value="ECO:0007669"/>
    <property type="project" value="InterPro"/>
</dbReference>
<dbReference type="SUPFAM" id="SSF53098">
    <property type="entry name" value="Ribonuclease H-like"/>
    <property type="match status" value="1"/>
</dbReference>
<evidence type="ECO:0000256" key="1">
    <source>
        <dbReference type="SAM" id="MobiDB-lite"/>
    </source>
</evidence>
<organism evidence="3 4">
    <name type="scientific">Mugilogobius chulae</name>
    <name type="common">yellowstripe goby</name>
    <dbReference type="NCBI Taxonomy" id="88201"/>
    <lineage>
        <taxon>Eukaryota</taxon>
        <taxon>Metazoa</taxon>
        <taxon>Chordata</taxon>
        <taxon>Craniata</taxon>
        <taxon>Vertebrata</taxon>
        <taxon>Euteleostomi</taxon>
        <taxon>Actinopterygii</taxon>
        <taxon>Neopterygii</taxon>
        <taxon>Teleostei</taxon>
        <taxon>Neoteleostei</taxon>
        <taxon>Acanthomorphata</taxon>
        <taxon>Gobiaria</taxon>
        <taxon>Gobiiformes</taxon>
        <taxon>Gobioidei</taxon>
        <taxon>Gobiidae</taxon>
        <taxon>Gobionellinae</taxon>
        <taxon>Mugilogobius</taxon>
    </lineage>
</organism>
<dbReference type="PANTHER" id="PTHR46481:SF9">
    <property type="entry name" value="ZINC FINGER BED DOMAIN-CONTAINING PROTEIN 1-LIKE"/>
    <property type="match status" value="1"/>
</dbReference>
<gene>
    <name evidence="3" type="ORF">WMY93_013376</name>
</gene>
<keyword evidence="4" id="KW-1185">Reference proteome</keyword>
<protein>
    <recommendedName>
        <fullName evidence="2">HAT C-terminal dimerisation domain-containing protein</fullName>
    </recommendedName>
</protein>
<dbReference type="PANTHER" id="PTHR46481">
    <property type="entry name" value="ZINC FINGER BED DOMAIN-CONTAINING PROTEIN 4"/>
    <property type="match status" value="1"/>
</dbReference>
<dbReference type="EMBL" id="JBBPFD010000009">
    <property type="protein sequence ID" value="KAK7913165.1"/>
    <property type="molecule type" value="Genomic_DNA"/>
</dbReference>
<feature type="region of interest" description="Disordered" evidence="1">
    <location>
        <begin position="142"/>
        <end position="178"/>
    </location>
</feature>
<name>A0AAW0P3G7_9GOBI</name>
<feature type="domain" description="HAT C-terminal dimerisation" evidence="2">
    <location>
        <begin position="190"/>
        <end position="266"/>
    </location>
</feature>
<sequence>MIKSVRRNEQPLREVLSTHNTKITMPTTTEMDKLLKLESLLEPCRFVTELLGGDTYVSCSVVLPALCHLSRLMEISEDDPAYVVKFKTTFRTDLDTRKSNANLPYLKIATVLDPRFKDLKCLPKAERHEVWTSLTRLLKEQEVGSDKPVEPSTSEPQKKRLALLHVSSDSDSESNSEPYEESLENYVCCYRAEPIISTDACPLEWWSKHASSHSKLAPIAHKYLATPATSVPCERLFSLAGHVVQKKRASLSSEHVNNLVCLSNWLGAEE</sequence>
<dbReference type="Proteomes" id="UP001460270">
    <property type="component" value="Unassembled WGS sequence"/>
</dbReference>
<comment type="caution">
    <text evidence="3">The sequence shown here is derived from an EMBL/GenBank/DDBJ whole genome shotgun (WGS) entry which is preliminary data.</text>
</comment>
<evidence type="ECO:0000313" key="4">
    <source>
        <dbReference type="Proteomes" id="UP001460270"/>
    </source>
</evidence>
<dbReference type="InterPro" id="IPR012337">
    <property type="entry name" value="RNaseH-like_sf"/>
</dbReference>
<reference evidence="4" key="1">
    <citation type="submission" date="2024-04" db="EMBL/GenBank/DDBJ databases">
        <title>Salinicola lusitanus LLJ914,a marine bacterium isolated from the Okinawa Trough.</title>
        <authorList>
            <person name="Li J."/>
        </authorList>
    </citation>
    <scope>NUCLEOTIDE SEQUENCE [LARGE SCALE GENOMIC DNA]</scope>
</reference>
<dbReference type="InterPro" id="IPR052035">
    <property type="entry name" value="ZnF_BED_domain_contain"/>
</dbReference>
<evidence type="ECO:0000259" key="2">
    <source>
        <dbReference type="Pfam" id="PF05699"/>
    </source>
</evidence>
<proteinExistence type="predicted"/>